<evidence type="ECO:0000256" key="1">
    <source>
        <dbReference type="ARBA" id="ARBA00004141"/>
    </source>
</evidence>
<dbReference type="EMBL" id="HBKQ01043486">
    <property type="protein sequence ID" value="CAE2267734.1"/>
    <property type="molecule type" value="Transcribed_RNA"/>
</dbReference>
<dbReference type="PANTHER" id="PTHR11132">
    <property type="entry name" value="SOLUTE CARRIER FAMILY 35"/>
    <property type="match status" value="1"/>
</dbReference>
<comment type="subcellular location">
    <subcellularLocation>
        <location evidence="1">Membrane</location>
        <topology evidence="1">Multi-pass membrane protein</topology>
    </subcellularLocation>
</comment>
<feature type="transmembrane region" description="Helical" evidence="5">
    <location>
        <begin position="305"/>
        <end position="326"/>
    </location>
</feature>
<organism evidence="7">
    <name type="scientific">Odontella aurita</name>
    <dbReference type="NCBI Taxonomy" id="265563"/>
    <lineage>
        <taxon>Eukaryota</taxon>
        <taxon>Sar</taxon>
        <taxon>Stramenopiles</taxon>
        <taxon>Ochrophyta</taxon>
        <taxon>Bacillariophyta</taxon>
        <taxon>Mediophyceae</taxon>
        <taxon>Biddulphiophycidae</taxon>
        <taxon>Eupodiscales</taxon>
        <taxon>Odontellaceae</taxon>
        <taxon>Odontella</taxon>
    </lineage>
</organism>
<keyword evidence="2 5" id="KW-0812">Transmembrane</keyword>
<feature type="transmembrane region" description="Helical" evidence="5">
    <location>
        <begin position="38"/>
        <end position="57"/>
    </location>
</feature>
<name>A0A7S4JMM6_9STRA</name>
<keyword evidence="4 5" id="KW-0472">Membrane</keyword>
<dbReference type="Pfam" id="PF03151">
    <property type="entry name" value="TPT"/>
    <property type="match status" value="1"/>
</dbReference>
<dbReference type="InterPro" id="IPR004853">
    <property type="entry name" value="Sugar_P_trans_dom"/>
</dbReference>
<dbReference type="AlphaFoldDB" id="A0A7S4JMM6"/>
<evidence type="ECO:0000259" key="6">
    <source>
        <dbReference type="Pfam" id="PF03151"/>
    </source>
</evidence>
<keyword evidence="3 5" id="KW-1133">Transmembrane helix</keyword>
<accession>A0A7S4JMM6</accession>
<feature type="transmembrane region" description="Helical" evidence="5">
    <location>
        <begin position="186"/>
        <end position="207"/>
    </location>
</feature>
<feature type="transmembrane region" description="Helical" evidence="5">
    <location>
        <begin position="214"/>
        <end position="232"/>
    </location>
</feature>
<feature type="transmembrane region" description="Helical" evidence="5">
    <location>
        <begin position="358"/>
        <end position="378"/>
    </location>
</feature>
<feature type="transmembrane region" description="Helical" evidence="5">
    <location>
        <begin position="132"/>
        <end position="149"/>
    </location>
</feature>
<feature type="transmembrane region" description="Helical" evidence="5">
    <location>
        <begin position="161"/>
        <end position="180"/>
    </location>
</feature>
<dbReference type="GO" id="GO:0016020">
    <property type="term" value="C:membrane"/>
    <property type="evidence" value="ECO:0007669"/>
    <property type="project" value="UniProtKB-SubCell"/>
</dbReference>
<sequence length="381" mass="40631">MAAADSAAFVDVGSAASAVVGPVAAATSSLAKNANVVGPAWVVSSAIFTTFATTSFLKYSSSPRKKADNFEGRLKDEITKKGSEMVNIEAVSSISRPALLTLYRFSGSLLMGLVLHSPVLQVVHRARQTYEAIPHFAVPAAFLFVANYCNSIALDRIGISLTYTSKCGIPLITVLMTLFLDGMKALPSVPALISLVPIALGIAAASWNHPTFEAIGFAAAIISCSAQAALNVSSKKVMTMTKVTGPDAQRTMVAVALVITVAMSVINHVRHVTREEPALEGERTKMIYMEKSTPSASSIRRRPPLWLSLAAVVSYHVEYVLSFMFVKLVQPITYGTCDAIRRLAIIVSGHHMFGGEPFTKLNICGIGLALMGALSYAFSNR</sequence>
<evidence type="ECO:0000256" key="5">
    <source>
        <dbReference type="SAM" id="Phobius"/>
    </source>
</evidence>
<feature type="domain" description="Sugar phosphate transporter" evidence="6">
    <location>
        <begin position="86"/>
        <end position="376"/>
    </location>
</feature>
<proteinExistence type="predicted"/>
<dbReference type="InterPro" id="IPR050186">
    <property type="entry name" value="TPT_transporter"/>
</dbReference>
<gene>
    <name evidence="7" type="ORF">OAUR00152_LOCUS29973</name>
</gene>
<evidence type="ECO:0000313" key="7">
    <source>
        <dbReference type="EMBL" id="CAE2267734.1"/>
    </source>
</evidence>
<evidence type="ECO:0000256" key="4">
    <source>
        <dbReference type="ARBA" id="ARBA00023136"/>
    </source>
</evidence>
<evidence type="ECO:0000256" key="2">
    <source>
        <dbReference type="ARBA" id="ARBA00022692"/>
    </source>
</evidence>
<evidence type="ECO:0000256" key="3">
    <source>
        <dbReference type="ARBA" id="ARBA00022989"/>
    </source>
</evidence>
<dbReference type="InterPro" id="IPR036259">
    <property type="entry name" value="MFS_trans_sf"/>
</dbReference>
<reference evidence="7" key="1">
    <citation type="submission" date="2021-01" db="EMBL/GenBank/DDBJ databases">
        <authorList>
            <person name="Corre E."/>
            <person name="Pelletier E."/>
            <person name="Niang G."/>
            <person name="Scheremetjew M."/>
            <person name="Finn R."/>
            <person name="Kale V."/>
            <person name="Holt S."/>
            <person name="Cochrane G."/>
            <person name="Meng A."/>
            <person name="Brown T."/>
            <person name="Cohen L."/>
        </authorList>
    </citation>
    <scope>NUCLEOTIDE SEQUENCE</scope>
    <source>
        <strain evidence="7">Isolate 1302-5</strain>
    </source>
</reference>
<protein>
    <recommendedName>
        <fullName evidence="6">Sugar phosphate transporter domain-containing protein</fullName>
    </recommendedName>
</protein>
<dbReference type="SUPFAM" id="SSF103473">
    <property type="entry name" value="MFS general substrate transporter"/>
    <property type="match status" value="1"/>
</dbReference>